<dbReference type="Gene3D" id="3.30.70.260">
    <property type="match status" value="1"/>
</dbReference>
<dbReference type="Proteomes" id="UP000758168">
    <property type="component" value="Unassembled WGS sequence"/>
</dbReference>
<evidence type="ECO:0000256" key="2">
    <source>
        <dbReference type="ARBA" id="ARBA00005025"/>
    </source>
</evidence>
<evidence type="ECO:0000256" key="5">
    <source>
        <dbReference type="ARBA" id="ARBA00022605"/>
    </source>
</evidence>
<dbReference type="RefSeq" id="WP_425560605.1">
    <property type="nucleotide sequence ID" value="NZ_BAAAMH010000007.1"/>
</dbReference>
<comment type="subunit">
    <text evidence="4 8">Dimer of large and small chains.</text>
</comment>
<accession>A0ABS4ZDJ2</accession>
<feature type="domain" description="ACT" evidence="9">
    <location>
        <begin position="9"/>
        <end position="83"/>
    </location>
</feature>
<evidence type="ECO:0000256" key="3">
    <source>
        <dbReference type="ARBA" id="ARBA00006341"/>
    </source>
</evidence>
<evidence type="ECO:0000313" key="10">
    <source>
        <dbReference type="EMBL" id="MBP2418797.1"/>
    </source>
</evidence>
<dbReference type="InterPro" id="IPR002912">
    <property type="entry name" value="ACT_dom"/>
</dbReference>
<sequence length="181" mass="19625">MSGELSTHTLSVLVENKPGVLARVSGLVSRRGYNIESLAVGPTEYPTMSRITLAVTVDDQVLEQITKQLNKLIEVLKIVELEENAVRRELILVKVRSTAETRGQLIEVIGLFGGKVVDVTAEILTVEAVGKPEKLAAMLSLLEPYGIRELVQSGLVALGRGNRSMTDRAGRAERTKAVHAV</sequence>
<keyword evidence="11" id="KW-1185">Reference proteome</keyword>
<dbReference type="Gene3D" id="3.30.70.1150">
    <property type="entry name" value="ACT-like. Chain A, domain 2"/>
    <property type="match status" value="1"/>
</dbReference>
<comment type="function">
    <text evidence="8">Catalyzes the conversion of 2 pyruvate molecules into acetolactate in the first common step of the biosynthetic pathway of the branched-amino acids such as leucine, isoleucine, and valine.</text>
</comment>
<dbReference type="Pfam" id="PF10369">
    <property type="entry name" value="ALS_ss_C"/>
    <property type="match status" value="1"/>
</dbReference>
<comment type="caution">
    <text evidence="10">The sequence shown here is derived from an EMBL/GenBank/DDBJ whole genome shotgun (WGS) entry which is preliminary data.</text>
</comment>
<dbReference type="SUPFAM" id="SSF55021">
    <property type="entry name" value="ACT-like"/>
    <property type="match status" value="2"/>
</dbReference>
<dbReference type="PANTHER" id="PTHR30239:SF0">
    <property type="entry name" value="ACETOLACTATE SYNTHASE SMALL SUBUNIT 1, CHLOROPLASTIC"/>
    <property type="match status" value="1"/>
</dbReference>
<dbReference type="Pfam" id="PF22629">
    <property type="entry name" value="ACT_AHAS_ss"/>
    <property type="match status" value="1"/>
</dbReference>
<dbReference type="InterPro" id="IPR004789">
    <property type="entry name" value="Acetalactate_synth_ssu"/>
</dbReference>
<name>A0ABS4ZDJ2_9ACTN</name>
<proteinExistence type="inferred from homology"/>
<evidence type="ECO:0000256" key="6">
    <source>
        <dbReference type="ARBA" id="ARBA00023304"/>
    </source>
</evidence>
<keyword evidence="8 10" id="KW-0808">Transferase</keyword>
<dbReference type="InterPro" id="IPR045865">
    <property type="entry name" value="ACT-like_dom_sf"/>
</dbReference>
<keyword evidence="6 8" id="KW-0100">Branched-chain amino acid biosynthesis</keyword>
<dbReference type="InterPro" id="IPR039557">
    <property type="entry name" value="AHAS_ACT"/>
</dbReference>
<comment type="similarity">
    <text evidence="3 8">Belongs to the acetolactate synthase small subunit family.</text>
</comment>
<evidence type="ECO:0000313" key="11">
    <source>
        <dbReference type="Proteomes" id="UP000758168"/>
    </source>
</evidence>
<gene>
    <name evidence="10" type="ORF">JOF54_003719</name>
</gene>
<comment type="pathway">
    <text evidence="2 8">Amino-acid biosynthesis; L-valine biosynthesis; L-valine from pyruvate: step 1/4.</text>
</comment>
<evidence type="ECO:0000256" key="7">
    <source>
        <dbReference type="ARBA" id="ARBA00048670"/>
    </source>
</evidence>
<dbReference type="NCBIfam" id="TIGR00119">
    <property type="entry name" value="acolac_sm"/>
    <property type="match status" value="1"/>
</dbReference>
<dbReference type="PROSITE" id="PS51671">
    <property type="entry name" value="ACT"/>
    <property type="match status" value="1"/>
</dbReference>
<evidence type="ECO:0000256" key="8">
    <source>
        <dbReference type="RuleBase" id="RU368092"/>
    </source>
</evidence>
<evidence type="ECO:0000259" key="9">
    <source>
        <dbReference type="PROSITE" id="PS51671"/>
    </source>
</evidence>
<reference evidence="10 11" key="1">
    <citation type="submission" date="2021-03" db="EMBL/GenBank/DDBJ databases">
        <title>Sequencing the genomes of 1000 actinobacteria strains.</title>
        <authorList>
            <person name="Klenk H.-P."/>
        </authorList>
    </citation>
    <scope>NUCLEOTIDE SEQUENCE [LARGE SCALE GENOMIC DNA]</scope>
    <source>
        <strain evidence="10 11">DSM 12936</strain>
    </source>
</reference>
<evidence type="ECO:0000256" key="1">
    <source>
        <dbReference type="ARBA" id="ARBA00004974"/>
    </source>
</evidence>
<comment type="pathway">
    <text evidence="1 8">Amino-acid biosynthesis; L-isoleucine biosynthesis; L-isoleucine from 2-oxobutanoate: step 1/4.</text>
</comment>
<protein>
    <recommendedName>
        <fullName evidence="8">Acetolactate synthase small subunit</fullName>
        <shortName evidence="8">AHAS</shortName>
        <shortName evidence="8">ALS</shortName>
        <ecNumber evidence="8">2.2.1.6</ecNumber>
    </recommendedName>
    <alternativeName>
        <fullName evidence="8">Acetohydroxy-acid synthase small subunit</fullName>
    </alternativeName>
</protein>
<dbReference type="GO" id="GO:0003984">
    <property type="term" value="F:acetolactate synthase activity"/>
    <property type="evidence" value="ECO:0007669"/>
    <property type="project" value="UniProtKB-EC"/>
</dbReference>
<organism evidence="10 11">
    <name type="scientific">Microlunatus capsulatus</name>
    <dbReference type="NCBI Taxonomy" id="99117"/>
    <lineage>
        <taxon>Bacteria</taxon>
        <taxon>Bacillati</taxon>
        <taxon>Actinomycetota</taxon>
        <taxon>Actinomycetes</taxon>
        <taxon>Propionibacteriales</taxon>
        <taxon>Propionibacteriaceae</taxon>
        <taxon>Microlunatus</taxon>
    </lineage>
</organism>
<dbReference type="InterPro" id="IPR019455">
    <property type="entry name" value="Acetolactate_synth_ssu_C"/>
</dbReference>
<dbReference type="PANTHER" id="PTHR30239">
    <property type="entry name" value="ACETOLACTATE SYNTHASE SMALL SUBUNIT"/>
    <property type="match status" value="1"/>
</dbReference>
<evidence type="ECO:0000256" key="4">
    <source>
        <dbReference type="ARBA" id="ARBA00011744"/>
    </source>
</evidence>
<dbReference type="InterPro" id="IPR027271">
    <property type="entry name" value="Acetolactate_synth/TF_NikR_C"/>
</dbReference>
<dbReference type="EMBL" id="JAGIOB010000001">
    <property type="protein sequence ID" value="MBP2418797.1"/>
    <property type="molecule type" value="Genomic_DNA"/>
</dbReference>
<dbReference type="NCBIfam" id="NF008864">
    <property type="entry name" value="PRK11895.1"/>
    <property type="match status" value="1"/>
</dbReference>
<dbReference type="EC" id="2.2.1.6" evidence="8"/>
<keyword evidence="5 8" id="KW-0028">Amino-acid biosynthesis</keyword>
<comment type="catalytic activity">
    <reaction evidence="7 8">
        <text>2 pyruvate + H(+) = (2S)-2-acetolactate + CO2</text>
        <dbReference type="Rhea" id="RHEA:25249"/>
        <dbReference type="ChEBI" id="CHEBI:15361"/>
        <dbReference type="ChEBI" id="CHEBI:15378"/>
        <dbReference type="ChEBI" id="CHEBI:16526"/>
        <dbReference type="ChEBI" id="CHEBI:58476"/>
        <dbReference type="EC" id="2.2.1.6"/>
    </reaction>
</comment>
<dbReference type="CDD" id="cd04878">
    <property type="entry name" value="ACT_AHAS"/>
    <property type="match status" value="1"/>
</dbReference>
<dbReference type="InterPro" id="IPR054480">
    <property type="entry name" value="AHAS_small-like_ACT"/>
</dbReference>